<comment type="function">
    <text evidence="6">May nick specific sequences that contain T:G mispairs resulting from m5C-deamination.</text>
</comment>
<comment type="caution">
    <text evidence="7">The sequence shown here is derived from an EMBL/GenBank/DDBJ whole genome shotgun (WGS) entry which is preliminary data.</text>
</comment>
<dbReference type="Pfam" id="PF03852">
    <property type="entry name" value="Vsr"/>
    <property type="match status" value="1"/>
</dbReference>
<dbReference type="Gene3D" id="3.40.960.10">
    <property type="entry name" value="VSR Endonuclease"/>
    <property type="match status" value="1"/>
</dbReference>
<keyword evidence="8" id="KW-1185">Reference proteome</keyword>
<keyword evidence="3 6" id="KW-0227">DNA damage</keyword>
<evidence type="ECO:0000256" key="1">
    <source>
        <dbReference type="ARBA" id="ARBA00022722"/>
    </source>
</evidence>
<protein>
    <recommendedName>
        <fullName evidence="6">Very short patch repair endonuclease</fullName>
        <ecNumber evidence="6">3.1.-.-</ecNumber>
    </recommendedName>
</protein>
<gene>
    <name evidence="7" type="ORF">CH341_07315</name>
</gene>
<dbReference type="OrthoDB" id="9801520at2"/>
<evidence type="ECO:0000256" key="6">
    <source>
        <dbReference type="PIRNR" id="PIRNR018267"/>
    </source>
</evidence>
<dbReference type="Proteomes" id="UP000249130">
    <property type="component" value="Unassembled WGS sequence"/>
</dbReference>
<proteinExistence type="inferred from homology"/>
<dbReference type="PIRSF" id="PIRSF018267">
    <property type="entry name" value="VSR_endonuc"/>
    <property type="match status" value="1"/>
</dbReference>
<organism evidence="7 8">
    <name type="scientific">Rhodoplanes roseus</name>
    <dbReference type="NCBI Taxonomy" id="29409"/>
    <lineage>
        <taxon>Bacteria</taxon>
        <taxon>Pseudomonadati</taxon>
        <taxon>Pseudomonadota</taxon>
        <taxon>Alphaproteobacteria</taxon>
        <taxon>Hyphomicrobiales</taxon>
        <taxon>Nitrobacteraceae</taxon>
        <taxon>Rhodoplanes</taxon>
    </lineage>
</organism>
<sequence length="154" mass="17611">MQESSKAVCPETRSRMLRAVRKKNTRPEIAVRRLLHAMGFRFRLHRRDLPGCPDIVLPRYRTVVLVHGCFWHQHSGCRLANVPRTRPEYWVPKLARNVARDTLTSSALAALGWRVIVMWECETSSPRTLRAKLDGLLRSTPPQPVAATAVEPRP</sequence>
<reference evidence="7 8" key="1">
    <citation type="submission" date="2017-07" db="EMBL/GenBank/DDBJ databases">
        <title>Draft Genome Sequences of Select Purple Nonsulfur Bacteria.</title>
        <authorList>
            <person name="Lasarre B."/>
            <person name="Mckinlay J.B."/>
        </authorList>
    </citation>
    <scope>NUCLEOTIDE SEQUENCE [LARGE SCALE GENOMIC DNA]</scope>
    <source>
        <strain evidence="7 8">DSM 5909</strain>
    </source>
</reference>
<comment type="similarity">
    <text evidence="6">Belongs to the vsr family.</text>
</comment>
<dbReference type="RefSeq" id="WP_111418383.1">
    <property type="nucleotide sequence ID" value="NZ_NPEX01000034.1"/>
</dbReference>
<dbReference type="InterPro" id="IPR011335">
    <property type="entry name" value="Restrct_endonuc-II-like"/>
</dbReference>
<evidence type="ECO:0000256" key="3">
    <source>
        <dbReference type="ARBA" id="ARBA00022763"/>
    </source>
</evidence>
<dbReference type="GO" id="GO:0006298">
    <property type="term" value="P:mismatch repair"/>
    <property type="evidence" value="ECO:0007669"/>
    <property type="project" value="UniProtKB-UniRule"/>
</dbReference>
<evidence type="ECO:0000313" key="7">
    <source>
        <dbReference type="EMBL" id="RAI44766.1"/>
    </source>
</evidence>
<evidence type="ECO:0000256" key="5">
    <source>
        <dbReference type="ARBA" id="ARBA00023204"/>
    </source>
</evidence>
<dbReference type="AlphaFoldDB" id="A0A327L2P9"/>
<keyword evidence="2 6" id="KW-0255">Endonuclease</keyword>
<dbReference type="NCBIfam" id="TIGR00632">
    <property type="entry name" value="vsr"/>
    <property type="match status" value="1"/>
</dbReference>
<keyword evidence="5 6" id="KW-0234">DNA repair</keyword>
<dbReference type="SUPFAM" id="SSF52980">
    <property type="entry name" value="Restriction endonuclease-like"/>
    <property type="match status" value="1"/>
</dbReference>
<accession>A0A327L2P9</accession>
<keyword evidence="1 6" id="KW-0540">Nuclease</keyword>
<dbReference type="CDD" id="cd00221">
    <property type="entry name" value="Vsr"/>
    <property type="match status" value="1"/>
</dbReference>
<evidence type="ECO:0000313" key="8">
    <source>
        <dbReference type="Proteomes" id="UP000249130"/>
    </source>
</evidence>
<evidence type="ECO:0000256" key="2">
    <source>
        <dbReference type="ARBA" id="ARBA00022759"/>
    </source>
</evidence>
<dbReference type="GO" id="GO:0016787">
    <property type="term" value="F:hydrolase activity"/>
    <property type="evidence" value="ECO:0007669"/>
    <property type="project" value="UniProtKB-KW"/>
</dbReference>
<dbReference type="EMBL" id="NPEX01000034">
    <property type="protein sequence ID" value="RAI44766.1"/>
    <property type="molecule type" value="Genomic_DNA"/>
</dbReference>
<name>A0A327L2P9_9BRAD</name>
<dbReference type="GO" id="GO:0004519">
    <property type="term" value="F:endonuclease activity"/>
    <property type="evidence" value="ECO:0007669"/>
    <property type="project" value="UniProtKB-KW"/>
</dbReference>
<dbReference type="InterPro" id="IPR004603">
    <property type="entry name" value="DNA_mismatch_endonuc_vsr"/>
</dbReference>
<keyword evidence="4 6" id="KW-0378">Hydrolase</keyword>
<dbReference type="EC" id="3.1.-.-" evidence="6"/>
<evidence type="ECO:0000256" key="4">
    <source>
        <dbReference type="ARBA" id="ARBA00022801"/>
    </source>
</evidence>